<protein>
    <submittedName>
        <fullName evidence="1">Uncharacterized protein</fullName>
    </submittedName>
</protein>
<proteinExistence type="predicted"/>
<dbReference type="Proteomes" id="UP000821865">
    <property type="component" value="Chromosome 6"/>
</dbReference>
<organism evidence="1 2">
    <name type="scientific">Dermacentor silvarum</name>
    <name type="common">Tick</name>
    <dbReference type="NCBI Taxonomy" id="543639"/>
    <lineage>
        <taxon>Eukaryota</taxon>
        <taxon>Metazoa</taxon>
        <taxon>Ecdysozoa</taxon>
        <taxon>Arthropoda</taxon>
        <taxon>Chelicerata</taxon>
        <taxon>Arachnida</taxon>
        <taxon>Acari</taxon>
        <taxon>Parasitiformes</taxon>
        <taxon>Ixodida</taxon>
        <taxon>Ixodoidea</taxon>
        <taxon>Ixodidae</taxon>
        <taxon>Rhipicephalinae</taxon>
        <taxon>Dermacentor</taxon>
    </lineage>
</organism>
<evidence type="ECO:0000313" key="2">
    <source>
        <dbReference type="Proteomes" id="UP000821865"/>
    </source>
</evidence>
<accession>A0ACB8CJL8</accession>
<gene>
    <name evidence="1" type="ORF">HPB49_004966</name>
</gene>
<keyword evidence="2" id="KW-1185">Reference proteome</keyword>
<sequence>MHLTKVKGDFTFHHGKGHVDRRLYVHHLQTVENVCVGDGPHDFGLAVLNARVSRVSPAALVQMGRRASRAQLDHRDHRGLTASVEREDFLERGAELGFQDRRVCAVKLDHRVMTAPGDFLEKKDPRDTLDHRDLWVYPVDVVTLANRVQRARGVSKALRVRRDHRAEQETRVLRDLWDLQDRTESREKRYGEPGTPGPAGVTGAPGLQGDRGLTGQPGPPGFPGPTVLRERWEHQVPRANRETPDHRGHQARRDNRVHMDFLDLKDHVERLAPRALPVTLAGLGLRGQLAPPALLVSLVPKVKLVLKVQPAIQGAQDHKALRVTAVCLDCRDCKDPRDKQDRVVLK</sequence>
<dbReference type="EMBL" id="CM023475">
    <property type="protein sequence ID" value="KAH7945030.1"/>
    <property type="molecule type" value="Genomic_DNA"/>
</dbReference>
<evidence type="ECO:0000313" key="1">
    <source>
        <dbReference type="EMBL" id="KAH7945030.1"/>
    </source>
</evidence>
<comment type="caution">
    <text evidence="1">The sequence shown here is derived from an EMBL/GenBank/DDBJ whole genome shotgun (WGS) entry which is preliminary data.</text>
</comment>
<reference evidence="1" key="1">
    <citation type="submission" date="2020-05" db="EMBL/GenBank/DDBJ databases">
        <title>Large-scale comparative analyses of tick genomes elucidate their genetic diversity and vector capacities.</title>
        <authorList>
            <person name="Jia N."/>
            <person name="Wang J."/>
            <person name="Shi W."/>
            <person name="Du L."/>
            <person name="Sun Y."/>
            <person name="Zhan W."/>
            <person name="Jiang J."/>
            <person name="Wang Q."/>
            <person name="Zhang B."/>
            <person name="Ji P."/>
            <person name="Sakyi L.B."/>
            <person name="Cui X."/>
            <person name="Yuan T."/>
            <person name="Jiang B."/>
            <person name="Yang W."/>
            <person name="Lam T.T.-Y."/>
            <person name="Chang Q."/>
            <person name="Ding S."/>
            <person name="Wang X."/>
            <person name="Zhu J."/>
            <person name="Ruan X."/>
            <person name="Zhao L."/>
            <person name="Wei J."/>
            <person name="Que T."/>
            <person name="Du C."/>
            <person name="Cheng J."/>
            <person name="Dai P."/>
            <person name="Han X."/>
            <person name="Huang E."/>
            <person name="Gao Y."/>
            <person name="Liu J."/>
            <person name="Shao H."/>
            <person name="Ye R."/>
            <person name="Li L."/>
            <person name="Wei W."/>
            <person name="Wang X."/>
            <person name="Wang C."/>
            <person name="Yang T."/>
            <person name="Huo Q."/>
            <person name="Li W."/>
            <person name="Guo W."/>
            <person name="Chen H."/>
            <person name="Zhou L."/>
            <person name="Ni X."/>
            <person name="Tian J."/>
            <person name="Zhou Y."/>
            <person name="Sheng Y."/>
            <person name="Liu T."/>
            <person name="Pan Y."/>
            <person name="Xia L."/>
            <person name="Li J."/>
            <person name="Zhao F."/>
            <person name="Cao W."/>
        </authorList>
    </citation>
    <scope>NUCLEOTIDE SEQUENCE</scope>
    <source>
        <strain evidence="1">Dsil-2018</strain>
    </source>
</reference>
<name>A0ACB8CJL8_DERSI</name>